<gene>
    <name evidence="4" type="ORF">FFV09_17515</name>
</gene>
<evidence type="ECO:0000313" key="4">
    <source>
        <dbReference type="EMBL" id="QDH22481.1"/>
    </source>
</evidence>
<dbReference type="EMBL" id="CP041217">
    <property type="protein sequence ID" value="QDH22481.1"/>
    <property type="molecule type" value="Genomic_DNA"/>
</dbReference>
<dbReference type="KEGG" id="saca:FFV09_17515"/>
<feature type="transmembrane region" description="Helical" evidence="2">
    <location>
        <begin position="85"/>
        <end position="103"/>
    </location>
</feature>
<keyword evidence="2" id="KW-1133">Transmembrane helix</keyword>
<dbReference type="Proteomes" id="UP000316968">
    <property type="component" value="Chromosome"/>
</dbReference>
<dbReference type="InterPro" id="IPR025403">
    <property type="entry name" value="TgpA-like_C"/>
</dbReference>
<keyword evidence="5" id="KW-1185">Reference proteome</keyword>
<sequence length="410" mass="45017">MNRNLFKALETAIRDTALFYPLLLLLSLYVFDLSPYVLAGLFGLCLMGGAAAAGVLGGQRAYAAALVLPLVSALPILAASSGLGLRIVPLLLLLCAAGVRGVYRLNGAVSGRRDTPLVFAGLLGGIVVYTAALRPGLLEPYAFSVYTACTVTLLVQLLRWNERRVREAMGLSQEADLPSGQLLRMNRSFMAALLLSIVLIGGATQLSVVLEWLYRFWLFLLYGGVDLDYVPEPPPIPADPASPDTEVVYDLENEAEAGPGLDRWIIYCVALIALLSIGTTVFFLLRLLHEVLSEWLPDWLKRLLQNLRIAAKPLRTADGEAYADTTEKLGGKPSSGRSASRRAAAEPSDANRRAYFRLVRAAIERGYAFRPWLTPSETAKEIADKPAYREQNAEQVQELVERYNRSRYTK</sequence>
<feature type="transmembrane region" description="Helical" evidence="2">
    <location>
        <begin position="141"/>
        <end position="160"/>
    </location>
</feature>
<accession>A0A4Y6V1J1</accession>
<feature type="transmembrane region" description="Helical" evidence="2">
    <location>
        <begin position="264"/>
        <end position="285"/>
    </location>
</feature>
<evidence type="ECO:0000256" key="1">
    <source>
        <dbReference type="SAM" id="MobiDB-lite"/>
    </source>
</evidence>
<dbReference type="AlphaFoldDB" id="A0A4Y6V1J1"/>
<name>A0A4Y6V1J1_SACBS</name>
<feature type="transmembrane region" description="Helical" evidence="2">
    <location>
        <begin position="189"/>
        <end position="214"/>
    </location>
</feature>
<feature type="transmembrane region" description="Helical" evidence="2">
    <location>
        <begin position="115"/>
        <end position="135"/>
    </location>
</feature>
<feature type="transmembrane region" description="Helical" evidence="2">
    <location>
        <begin position="37"/>
        <end position="56"/>
    </location>
</feature>
<evidence type="ECO:0000259" key="3">
    <source>
        <dbReference type="Pfam" id="PF13559"/>
    </source>
</evidence>
<reference evidence="4 5" key="1">
    <citation type="submission" date="2019-06" db="EMBL/GenBank/DDBJ databases">
        <title>Saccharibacillus brassicae sp. nov., an endophytic bacterium isolated from Chinese cabbage seeds (Brassica pekinensis).</title>
        <authorList>
            <person name="Jiang L."/>
            <person name="Lee J."/>
            <person name="Kim S.W."/>
        </authorList>
    </citation>
    <scope>NUCLEOTIDE SEQUENCE [LARGE SCALE GENOMIC DNA]</scope>
    <source>
        <strain evidence="5">KCTC 43072 / ATSA2</strain>
    </source>
</reference>
<proteinExistence type="predicted"/>
<organism evidence="4 5">
    <name type="scientific">Saccharibacillus brassicae</name>
    <dbReference type="NCBI Taxonomy" id="2583377"/>
    <lineage>
        <taxon>Bacteria</taxon>
        <taxon>Bacillati</taxon>
        <taxon>Bacillota</taxon>
        <taxon>Bacilli</taxon>
        <taxon>Bacillales</taxon>
        <taxon>Paenibacillaceae</taxon>
        <taxon>Saccharibacillus</taxon>
    </lineage>
</organism>
<keyword evidence="2" id="KW-0472">Membrane</keyword>
<protein>
    <submittedName>
        <fullName evidence="4">DUF4129 domain-containing protein</fullName>
    </submittedName>
</protein>
<evidence type="ECO:0000313" key="5">
    <source>
        <dbReference type="Proteomes" id="UP000316968"/>
    </source>
</evidence>
<dbReference type="OrthoDB" id="2678254at2"/>
<dbReference type="RefSeq" id="WP_141449023.1">
    <property type="nucleotide sequence ID" value="NZ_CP041217.1"/>
</dbReference>
<feature type="transmembrane region" description="Helical" evidence="2">
    <location>
        <begin position="61"/>
        <end position="79"/>
    </location>
</feature>
<dbReference type="Pfam" id="PF13559">
    <property type="entry name" value="DUF4129"/>
    <property type="match status" value="1"/>
</dbReference>
<feature type="region of interest" description="Disordered" evidence="1">
    <location>
        <begin position="322"/>
        <end position="346"/>
    </location>
</feature>
<feature type="domain" description="Protein-glutamine gamma-glutamyltransferase-like C-terminal" evidence="3">
    <location>
        <begin position="354"/>
        <end position="408"/>
    </location>
</feature>
<feature type="transmembrane region" description="Helical" evidence="2">
    <location>
        <begin position="12"/>
        <end position="31"/>
    </location>
</feature>
<evidence type="ECO:0000256" key="2">
    <source>
        <dbReference type="SAM" id="Phobius"/>
    </source>
</evidence>
<keyword evidence="2" id="KW-0812">Transmembrane</keyword>